<sequence>MKFTVPTPIQHKTIPIAIEDKDIIGVAQTGTGKTLAFTIPIIQRLSQRKGRALILVPTRELAIQVNEAFQKIASSFGIKTAVIIGGASMHLQLKALRKNPRVLVATPGRLVDHMERRTVLLADVNVLVLDEADRMLDMGFLPQIEKIIKFVPRNRQTMLFSATIPGEIVKMAAAHMKLPIHV</sequence>
<dbReference type="InterPro" id="IPR014001">
    <property type="entry name" value="Helicase_ATP-bd"/>
</dbReference>
<evidence type="ECO:0000256" key="2">
    <source>
        <dbReference type="ARBA" id="ARBA00022801"/>
    </source>
</evidence>
<name>X0SM40_9ZZZZ</name>
<organism evidence="6">
    <name type="scientific">marine sediment metagenome</name>
    <dbReference type="NCBI Taxonomy" id="412755"/>
    <lineage>
        <taxon>unclassified sequences</taxon>
        <taxon>metagenomes</taxon>
        <taxon>ecological metagenomes</taxon>
    </lineage>
</organism>
<dbReference type="PROSITE" id="PS00039">
    <property type="entry name" value="DEAD_ATP_HELICASE"/>
    <property type="match status" value="1"/>
</dbReference>
<dbReference type="GO" id="GO:0016787">
    <property type="term" value="F:hydrolase activity"/>
    <property type="evidence" value="ECO:0007669"/>
    <property type="project" value="UniProtKB-KW"/>
</dbReference>
<dbReference type="Pfam" id="PF00270">
    <property type="entry name" value="DEAD"/>
    <property type="match status" value="1"/>
</dbReference>
<dbReference type="GO" id="GO:0005524">
    <property type="term" value="F:ATP binding"/>
    <property type="evidence" value="ECO:0007669"/>
    <property type="project" value="UniProtKB-KW"/>
</dbReference>
<keyword evidence="2" id="KW-0378">Hydrolase</keyword>
<proteinExistence type="predicted"/>
<dbReference type="PANTHER" id="PTHR47959:SF13">
    <property type="entry name" value="ATP-DEPENDENT RNA HELICASE RHLE"/>
    <property type="match status" value="1"/>
</dbReference>
<feature type="non-terminal residue" evidence="6">
    <location>
        <position position="182"/>
    </location>
</feature>
<dbReference type="InterPro" id="IPR011545">
    <property type="entry name" value="DEAD/DEAH_box_helicase_dom"/>
</dbReference>
<dbReference type="GO" id="GO:0003676">
    <property type="term" value="F:nucleic acid binding"/>
    <property type="evidence" value="ECO:0007669"/>
    <property type="project" value="InterPro"/>
</dbReference>
<protein>
    <recommendedName>
        <fullName evidence="5">Helicase ATP-binding domain-containing protein</fullName>
    </recommendedName>
</protein>
<evidence type="ECO:0000256" key="1">
    <source>
        <dbReference type="ARBA" id="ARBA00022741"/>
    </source>
</evidence>
<evidence type="ECO:0000256" key="3">
    <source>
        <dbReference type="ARBA" id="ARBA00022806"/>
    </source>
</evidence>
<evidence type="ECO:0000256" key="4">
    <source>
        <dbReference type="ARBA" id="ARBA00022840"/>
    </source>
</evidence>
<evidence type="ECO:0000313" key="6">
    <source>
        <dbReference type="EMBL" id="GAF82099.1"/>
    </source>
</evidence>
<dbReference type="AlphaFoldDB" id="X0SM40"/>
<gene>
    <name evidence="6" type="ORF">S01H1_14183</name>
</gene>
<feature type="domain" description="Helicase ATP-binding" evidence="5">
    <location>
        <begin position="14"/>
        <end position="182"/>
    </location>
</feature>
<dbReference type="PANTHER" id="PTHR47959">
    <property type="entry name" value="ATP-DEPENDENT RNA HELICASE RHLE-RELATED"/>
    <property type="match status" value="1"/>
</dbReference>
<comment type="caution">
    <text evidence="6">The sequence shown here is derived from an EMBL/GenBank/DDBJ whole genome shotgun (WGS) entry which is preliminary data.</text>
</comment>
<dbReference type="SMART" id="SM00487">
    <property type="entry name" value="DEXDc"/>
    <property type="match status" value="1"/>
</dbReference>
<dbReference type="InterPro" id="IPR000629">
    <property type="entry name" value="RNA-helicase_DEAD-box_CS"/>
</dbReference>
<dbReference type="EMBL" id="BARS01007363">
    <property type="protein sequence ID" value="GAF82099.1"/>
    <property type="molecule type" value="Genomic_DNA"/>
</dbReference>
<reference evidence="6" key="1">
    <citation type="journal article" date="2014" name="Front. Microbiol.">
        <title>High frequency of phylogenetically diverse reductive dehalogenase-homologous genes in deep subseafloor sedimentary metagenomes.</title>
        <authorList>
            <person name="Kawai M."/>
            <person name="Futagami T."/>
            <person name="Toyoda A."/>
            <person name="Takaki Y."/>
            <person name="Nishi S."/>
            <person name="Hori S."/>
            <person name="Arai W."/>
            <person name="Tsubouchi T."/>
            <person name="Morono Y."/>
            <person name="Uchiyama I."/>
            <person name="Ito T."/>
            <person name="Fujiyama A."/>
            <person name="Inagaki F."/>
            <person name="Takami H."/>
        </authorList>
    </citation>
    <scope>NUCLEOTIDE SEQUENCE</scope>
    <source>
        <strain evidence="6">Expedition CK06-06</strain>
    </source>
</reference>
<evidence type="ECO:0000259" key="5">
    <source>
        <dbReference type="PROSITE" id="PS51192"/>
    </source>
</evidence>
<dbReference type="Gene3D" id="3.40.50.300">
    <property type="entry name" value="P-loop containing nucleotide triphosphate hydrolases"/>
    <property type="match status" value="1"/>
</dbReference>
<dbReference type="InterPro" id="IPR027417">
    <property type="entry name" value="P-loop_NTPase"/>
</dbReference>
<keyword evidence="3" id="KW-0347">Helicase</keyword>
<dbReference type="InterPro" id="IPR050079">
    <property type="entry name" value="DEAD_box_RNA_helicase"/>
</dbReference>
<dbReference type="GO" id="GO:0003724">
    <property type="term" value="F:RNA helicase activity"/>
    <property type="evidence" value="ECO:0007669"/>
    <property type="project" value="TreeGrafter"/>
</dbReference>
<dbReference type="SUPFAM" id="SSF52540">
    <property type="entry name" value="P-loop containing nucleoside triphosphate hydrolases"/>
    <property type="match status" value="1"/>
</dbReference>
<keyword evidence="4" id="KW-0067">ATP-binding</keyword>
<dbReference type="InterPro" id="IPR044742">
    <property type="entry name" value="DEAD/DEAH_RhlB"/>
</dbReference>
<dbReference type="CDD" id="cd00268">
    <property type="entry name" value="DEADc"/>
    <property type="match status" value="1"/>
</dbReference>
<dbReference type="PROSITE" id="PS51192">
    <property type="entry name" value="HELICASE_ATP_BIND_1"/>
    <property type="match status" value="1"/>
</dbReference>
<accession>X0SM40</accession>
<dbReference type="GO" id="GO:0005829">
    <property type="term" value="C:cytosol"/>
    <property type="evidence" value="ECO:0007669"/>
    <property type="project" value="TreeGrafter"/>
</dbReference>
<keyword evidence="1" id="KW-0547">Nucleotide-binding</keyword>